<sequence>MPKAALQKTQKLSTKTIDYLQRLRDTHEEGEVATLVKPQYRYPKTYQVYAKVQYQQRNGKPYDFNKRITRATQHARIDITKCPYATLEYLLDNFPRSEVSINKSYLLIPYTPVPQAISRAYQALPIDTIVEYDIMSGGTGIPSSSTNVPIPPTQSTQQPSQSTLPPIDPNLIAAIITAMQMSGLGAQVPPPPPQPQPKTTKMKIKEPEVYDGKSRGGDAERWLLTCENYFMARSSDFPDDVAKVQFTLSYFSGTAQSWGNYILKDLLTTQLKKESHDWDAFKAVFETAFGDPDKEGTAIRKLESLTQGQRPVATYTADFRRITADISAVC</sequence>
<dbReference type="Proteomes" id="UP000054248">
    <property type="component" value="Unassembled WGS sequence"/>
</dbReference>
<feature type="domain" description="Retrotransposon gag" evidence="2">
    <location>
        <begin position="249"/>
        <end position="327"/>
    </location>
</feature>
<accession>A0A0C3LAZ3</accession>
<dbReference type="OrthoDB" id="3253637at2759"/>
<reference evidence="3 4" key="1">
    <citation type="submission" date="2014-04" db="EMBL/GenBank/DDBJ databases">
        <authorList>
            <consortium name="DOE Joint Genome Institute"/>
            <person name="Kuo A."/>
            <person name="Girlanda M."/>
            <person name="Perotto S."/>
            <person name="Kohler A."/>
            <person name="Nagy L.G."/>
            <person name="Floudas D."/>
            <person name="Copeland A."/>
            <person name="Barry K.W."/>
            <person name="Cichocki N."/>
            <person name="Veneault-Fourrey C."/>
            <person name="LaButti K."/>
            <person name="Lindquist E.A."/>
            <person name="Lipzen A."/>
            <person name="Lundell T."/>
            <person name="Morin E."/>
            <person name="Murat C."/>
            <person name="Sun H."/>
            <person name="Tunlid A."/>
            <person name="Henrissat B."/>
            <person name="Grigoriev I.V."/>
            <person name="Hibbett D.S."/>
            <person name="Martin F."/>
            <person name="Nordberg H.P."/>
            <person name="Cantor M.N."/>
            <person name="Hua S.X."/>
        </authorList>
    </citation>
    <scope>NUCLEOTIDE SEQUENCE [LARGE SCALE GENOMIC DNA]</scope>
    <source>
        <strain evidence="3 4">MUT 4182</strain>
    </source>
</reference>
<evidence type="ECO:0000313" key="4">
    <source>
        <dbReference type="Proteomes" id="UP000054248"/>
    </source>
</evidence>
<protein>
    <recommendedName>
        <fullName evidence="2">Retrotransposon gag domain-containing protein</fullName>
    </recommendedName>
</protein>
<dbReference type="Pfam" id="PF03732">
    <property type="entry name" value="Retrotrans_gag"/>
    <property type="match status" value="1"/>
</dbReference>
<evidence type="ECO:0000313" key="3">
    <source>
        <dbReference type="EMBL" id="KIO18677.1"/>
    </source>
</evidence>
<proteinExistence type="predicted"/>
<dbReference type="AlphaFoldDB" id="A0A0C3LAZ3"/>
<dbReference type="HOGENOM" id="CLU_072875_0_0_1"/>
<feature type="region of interest" description="Disordered" evidence="1">
    <location>
        <begin position="142"/>
        <end position="164"/>
    </location>
</feature>
<organism evidence="3 4">
    <name type="scientific">Tulasnella calospora MUT 4182</name>
    <dbReference type="NCBI Taxonomy" id="1051891"/>
    <lineage>
        <taxon>Eukaryota</taxon>
        <taxon>Fungi</taxon>
        <taxon>Dikarya</taxon>
        <taxon>Basidiomycota</taxon>
        <taxon>Agaricomycotina</taxon>
        <taxon>Agaricomycetes</taxon>
        <taxon>Cantharellales</taxon>
        <taxon>Tulasnellaceae</taxon>
        <taxon>Tulasnella</taxon>
    </lineage>
</organism>
<feature type="compositionally biased region" description="Low complexity" evidence="1">
    <location>
        <begin position="153"/>
        <end position="164"/>
    </location>
</feature>
<dbReference type="InterPro" id="IPR005162">
    <property type="entry name" value="Retrotrans_gag_dom"/>
</dbReference>
<keyword evidence="4" id="KW-1185">Reference proteome</keyword>
<dbReference type="STRING" id="1051891.A0A0C3LAZ3"/>
<name>A0A0C3LAZ3_9AGAM</name>
<reference evidence="4" key="2">
    <citation type="submission" date="2015-01" db="EMBL/GenBank/DDBJ databases">
        <title>Evolutionary Origins and Diversification of the Mycorrhizal Mutualists.</title>
        <authorList>
            <consortium name="DOE Joint Genome Institute"/>
            <consortium name="Mycorrhizal Genomics Consortium"/>
            <person name="Kohler A."/>
            <person name="Kuo A."/>
            <person name="Nagy L.G."/>
            <person name="Floudas D."/>
            <person name="Copeland A."/>
            <person name="Barry K.W."/>
            <person name="Cichocki N."/>
            <person name="Veneault-Fourrey C."/>
            <person name="LaButti K."/>
            <person name="Lindquist E.A."/>
            <person name="Lipzen A."/>
            <person name="Lundell T."/>
            <person name="Morin E."/>
            <person name="Murat C."/>
            <person name="Riley R."/>
            <person name="Ohm R."/>
            <person name="Sun H."/>
            <person name="Tunlid A."/>
            <person name="Henrissat B."/>
            <person name="Grigoriev I.V."/>
            <person name="Hibbett D.S."/>
            <person name="Martin F."/>
        </authorList>
    </citation>
    <scope>NUCLEOTIDE SEQUENCE [LARGE SCALE GENOMIC DNA]</scope>
    <source>
        <strain evidence="4">MUT 4182</strain>
    </source>
</reference>
<gene>
    <name evidence="3" type="ORF">M407DRAFT_31658</name>
</gene>
<evidence type="ECO:0000256" key="1">
    <source>
        <dbReference type="SAM" id="MobiDB-lite"/>
    </source>
</evidence>
<dbReference type="EMBL" id="KN823269">
    <property type="protein sequence ID" value="KIO18677.1"/>
    <property type="molecule type" value="Genomic_DNA"/>
</dbReference>
<evidence type="ECO:0000259" key="2">
    <source>
        <dbReference type="Pfam" id="PF03732"/>
    </source>
</evidence>